<gene>
    <name evidence="2" type="ORF">NP493_606g02002</name>
</gene>
<keyword evidence="3" id="KW-1185">Reference proteome</keyword>
<dbReference type="Proteomes" id="UP001209878">
    <property type="component" value="Unassembled WGS sequence"/>
</dbReference>
<feature type="region of interest" description="Disordered" evidence="1">
    <location>
        <begin position="1"/>
        <end position="44"/>
    </location>
</feature>
<comment type="caution">
    <text evidence="2">The sequence shown here is derived from an EMBL/GenBank/DDBJ whole genome shotgun (WGS) entry which is preliminary data.</text>
</comment>
<evidence type="ECO:0000256" key="1">
    <source>
        <dbReference type="SAM" id="MobiDB-lite"/>
    </source>
</evidence>
<sequence length="294" mass="32986">MNKGCNSQETRSRISTASRTTTNKDSSDAEATLNNRVRDLEATTNEDIKTTKNKGSSDLKATKKIHAKDHTLTTINESGDSNATTNKELCDFNKATNSSFVEPVATTRDETCDANVTVNIRPIVRDVIHKDTSDATSTTGQTSSNNGVNEADVHCKLKPEMARRNKEAKQNNGIICYGNNPAKHTRSTFGFDHMENFAEAFAKPKHTRRCQSARPDVIRNYTEQPFVQPNGSRRCQSARPRSAQGRCLERPSSASHVFAWTREQQRMDKKVYGNEKEFAKWVEERMDAVRMSYG</sequence>
<organism evidence="2 3">
    <name type="scientific">Ridgeia piscesae</name>
    <name type="common">Tubeworm</name>
    <dbReference type="NCBI Taxonomy" id="27915"/>
    <lineage>
        <taxon>Eukaryota</taxon>
        <taxon>Metazoa</taxon>
        <taxon>Spiralia</taxon>
        <taxon>Lophotrochozoa</taxon>
        <taxon>Annelida</taxon>
        <taxon>Polychaeta</taxon>
        <taxon>Sedentaria</taxon>
        <taxon>Canalipalpata</taxon>
        <taxon>Sabellida</taxon>
        <taxon>Siboglinidae</taxon>
        <taxon>Ridgeia</taxon>
    </lineage>
</organism>
<reference evidence="2" key="1">
    <citation type="journal article" date="2023" name="Mol. Biol. Evol.">
        <title>Third-Generation Sequencing Reveals the Adaptive Role of the Epigenome in Three Deep-Sea Polychaetes.</title>
        <authorList>
            <person name="Perez M."/>
            <person name="Aroh O."/>
            <person name="Sun Y."/>
            <person name="Lan Y."/>
            <person name="Juniper S.K."/>
            <person name="Young C.R."/>
            <person name="Angers B."/>
            <person name="Qian P.Y."/>
        </authorList>
    </citation>
    <scope>NUCLEOTIDE SEQUENCE</scope>
    <source>
        <strain evidence="2">R07B-5</strain>
    </source>
</reference>
<dbReference type="AlphaFoldDB" id="A0AAD9KUT5"/>
<evidence type="ECO:0000313" key="2">
    <source>
        <dbReference type="EMBL" id="KAK2177300.1"/>
    </source>
</evidence>
<name>A0AAD9KUT5_RIDPI</name>
<protein>
    <submittedName>
        <fullName evidence="2">Uncharacterized protein</fullName>
    </submittedName>
</protein>
<proteinExistence type="predicted"/>
<accession>A0AAD9KUT5</accession>
<evidence type="ECO:0000313" key="3">
    <source>
        <dbReference type="Proteomes" id="UP001209878"/>
    </source>
</evidence>
<dbReference type="EMBL" id="JAODUO010000607">
    <property type="protein sequence ID" value="KAK2177300.1"/>
    <property type="molecule type" value="Genomic_DNA"/>
</dbReference>